<proteinExistence type="predicted"/>
<feature type="signal peptide" evidence="2">
    <location>
        <begin position="1"/>
        <end position="22"/>
    </location>
</feature>
<feature type="chain" id="PRO_5032439499" description="Secreted RxLR effector peptide protein" evidence="2">
    <location>
        <begin position="23"/>
        <end position="102"/>
    </location>
</feature>
<sequence length="102" mass="11244">MRLVCVIFSILFLLAGFDAGSALVDSEKAYINRRAPTAERHLRSTSEARNDKIREKRAGTSSVQHIADKVAAKLMEKMSMNPSSIFSRLRFGEAGAKLSSNN</sequence>
<evidence type="ECO:0000256" key="1">
    <source>
        <dbReference type="SAM" id="MobiDB-lite"/>
    </source>
</evidence>
<gene>
    <name evidence="3" type="ORF">GN244_ATG07313</name>
</gene>
<evidence type="ECO:0000256" key="2">
    <source>
        <dbReference type="SAM" id="SignalP"/>
    </source>
</evidence>
<protein>
    <recommendedName>
        <fullName evidence="5">Secreted RxLR effector peptide protein</fullName>
    </recommendedName>
</protein>
<accession>A0A833S4S1</accession>
<feature type="region of interest" description="Disordered" evidence="1">
    <location>
        <begin position="38"/>
        <end position="61"/>
    </location>
</feature>
<organism evidence="3 4">
    <name type="scientific">Phytophthora infestans</name>
    <name type="common">Potato late blight agent</name>
    <name type="synonym">Botrytis infestans</name>
    <dbReference type="NCBI Taxonomy" id="4787"/>
    <lineage>
        <taxon>Eukaryota</taxon>
        <taxon>Sar</taxon>
        <taxon>Stramenopiles</taxon>
        <taxon>Oomycota</taxon>
        <taxon>Peronosporomycetes</taxon>
        <taxon>Peronosporales</taxon>
        <taxon>Peronosporaceae</taxon>
        <taxon>Phytophthora</taxon>
    </lineage>
</organism>
<comment type="caution">
    <text evidence="3">The sequence shown here is derived from an EMBL/GenBank/DDBJ whole genome shotgun (WGS) entry which is preliminary data.</text>
</comment>
<dbReference type="EMBL" id="WSZM01000140">
    <property type="protein sequence ID" value="KAF4040452.1"/>
    <property type="molecule type" value="Genomic_DNA"/>
</dbReference>
<keyword evidence="2" id="KW-0732">Signal</keyword>
<evidence type="ECO:0000313" key="4">
    <source>
        <dbReference type="Proteomes" id="UP000602510"/>
    </source>
</evidence>
<name>A0A833S4S1_PHYIN</name>
<dbReference type="Proteomes" id="UP000602510">
    <property type="component" value="Unassembled WGS sequence"/>
</dbReference>
<dbReference type="AlphaFoldDB" id="A0A833S4S1"/>
<feature type="compositionally biased region" description="Basic and acidic residues" evidence="1">
    <location>
        <begin position="38"/>
        <end position="58"/>
    </location>
</feature>
<reference evidence="3" key="1">
    <citation type="submission" date="2020-04" db="EMBL/GenBank/DDBJ databases">
        <title>Hybrid Assembly of Korean Phytophthora infestans isolates.</title>
        <authorList>
            <person name="Prokchorchik M."/>
            <person name="Lee Y."/>
            <person name="Seo J."/>
            <person name="Cho J.-H."/>
            <person name="Park Y.-E."/>
            <person name="Jang D.-C."/>
            <person name="Im J.-S."/>
            <person name="Choi J.-G."/>
            <person name="Park H.-J."/>
            <person name="Lee G.-B."/>
            <person name="Lee Y.-G."/>
            <person name="Hong S.-Y."/>
            <person name="Cho K."/>
            <person name="Sohn K.H."/>
        </authorList>
    </citation>
    <scope>NUCLEOTIDE SEQUENCE</scope>
    <source>
        <strain evidence="3">KR_1_A1</strain>
    </source>
</reference>
<evidence type="ECO:0008006" key="5">
    <source>
        <dbReference type="Google" id="ProtNLM"/>
    </source>
</evidence>
<keyword evidence="4" id="KW-1185">Reference proteome</keyword>
<evidence type="ECO:0000313" key="3">
    <source>
        <dbReference type="EMBL" id="KAF4040452.1"/>
    </source>
</evidence>